<feature type="chain" id="PRO_5038428940" evidence="1">
    <location>
        <begin position="21"/>
        <end position="247"/>
    </location>
</feature>
<evidence type="ECO:0000313" key="3">
    <source>
        <dbReference type="EMBL" id="HJA98507.1"/>
    </source>
</evidence>
<dbReference type="AlphaFoldDB" id="A0A9D2IE90"/>
<comment type="caution">
    <text evidence="3">The sequence shown here is derived from an EMBL/GenBank/DDBJ whole genome shotgun (WGS) entry which is preliminary data.</text>
</comment>
<evidence type="ECO:0000256" key="1">
    <source>
        <dbReference type="SAM" id="SignalP"/>
    </source>
</evidence>
<dbReference type="Pfam" id="PF10988">
    <property type="entry name" value="DUF2807"/>
    <property type="match status" value="1"/>
</dbReference>
<reference evidence="3" key="2">
    <citation type="submission" date="2021-04" db="EMBL/GenBank/DDBJ databases">
        <authorList>
            <person name="Gilroy R."/>
        </authorList>
    </citation>
    <scope>NUCLEOTIDE SEQUENCE</scope>
    <source>
        <strain evidence="3">CHK169-11906</strain>
    </source>
</reference>
<feature type="signal peptide" evidence="1">
    <location>
        <begin position="1"/>
        <end position="20"/>
    </location>
</feature>
<dbReference type="EMBL" id="DWYR01000009">
    <property type="protein sequence ID" value="HJA98507.1"/>
    <property type="molecule type" value="Genomic_DNA"/>
</dbReference>
<evidence type="ECO:0000313" key="4">
    <source>
        <dbReference type="Proteomes" id="UP000824259"/>
    </source>
</evidence>
<feature type="domain" description="Putative auto-transporter adhesin head GIN" evidence="2">
    <location>
        <begin position="49"/>
        <end position="230"/>
    </location>
</feature>
<evidence type="ECO:0000259" key="2">
    <source>
        <dbReference type="Pfam" id="PF10988"/>
    </source>
</evidence>
<organism evidence="3 4">
    <name type="scientific">Candidatus Alistipes avicola</name>
    <dbReference type="NCBI Taxonomy" id="2838432"/>
    <lineage>
        <taxon>Bacteria</taxon>
        <taxon>Pseudomonadati</taxon>
        <taxon>Bacteroidota</taxon>
        <taxon>Bacteroidia</taxon>
        <taxon>Bacteroidales</taxon>
        <taxon>Rikenellaceae</taxon>
        <taxon>Alistipes</taxon>
    </lineage>
</organism>
<reference evidence="3" key="1">
    <citation type="journal article" date="2021" name="PeerJ">
        <title>Extensive microbial diversity within the chicken gut microbiome revealed by metagenomics and culture.</title>
        <authorList>
            <person name="Gilroy R."/>
            <person name="Ravi A."/>
            <person name="Getino M."/>
            <person name="Pursley I."/>
            <person name="Horton D.L."/>
            <person name="Alikhan N.F."/>
            <person name="Baker D."/>
            <person name="Gharbi K."/>
            <person name="Hall N."/>
            <person name="Watson M."/>
            <person name="Adriaenssens E.M."/>
            <person name="Foster-Nyarko E."/>
            <person name="Jarju S."/>
            <person name="Secka A."/>
            <person name="Antonio M."/>
            <person name="Oren A."/>
            <person name="Chaudhuri R.R."/>
            <person name="La Ragione R."/>
            <person name="Hildebrand F."/>
            <person name="Pallen M.J."/>
        </authorList>
    </citation>
    <scope>NUCLEOTIDE SEQUENCE</scope>
    <source>
        <strain evidence="3">CHK169-11906</strain>
    </source>
</reference>
<name>A0A9D2IE90_9BACT</name>
<keyword evidence="1" id="KW-0732">Signal</keyword>
<proteinExistence type="predicted"/>
<accession>A0A9D2IE90</accession>
<dbReference type="Gene3D" id="2.160.20.120">
    <property type="match status" value="1"/>
</dbReference>
<sequence length="247" mass="27212">MMKKWVLSLAMLTFAFSVSAQNNDVINKSELAPEVAAASGEKMEWLPSFTGVSVDGLFKINFVKVPTDQAPKIVFNTKGIYDTQFKAEVNKDKILVISERIGYRTKSETEVTIYYNTLEKIYVAGADASFKSPIDYPMAECRFSDGATVRAELDVKDLQMEITGKSTVVLTGTTRYWNLNVSTSQLDASQVGCMSLRLNASNKADVTIKAPERLEASVSTKGMIHCIGRPELLHTSNSLIGGEILFE</sequence>
<gene>
    <name evidence="3" type="ORF">H9779_02760</name>
</gene>
<dbReference type="InterPro" id="IPR021255">
    <property type="entry name" value="DUF2807"/>
</dbReference>
<protein>
    <submittedName>
        <fullName evidence="3">DUF2807 domain-containing protein</fullName>
    </submittedName>
</protein>
<dbReference type="Proteomes" id="UP000824259">
    <property type="component" value="Unassembled WGS sequence"/>
</dbReference>